<dbReference type="GO" id="GO:0009306">
    <property type="term" value="P:protein secretion"/>
    <property type="evidence" value="ECO:0007669"/>
    <property type="project" value="UniProtKB-UniRule"/>
</dbReference>
<dbReference type="PANTHER" id="PTHR30587">
    <property type="entry name" value="FLAGELLAR BIOSYNTHETIC PROTEIN FLIP"/>
    <property type="match status" value="1"/>
</dbReference>
<keyword evidence="12 13" id="KW-1006">Bacterial flagellum protein export</keyword>
<evidence type="ECO:0000256" key="9">
    <source>
        <dbReference type="ARBA" id="ARBA00022989"/>
    </source>
</evidence>
<dbReference type="OrthoDB" id="9805111at2"/>
<keyword evidence="16" id="KW-1185">Reference proteome</keyword>
<dbReference type="Pfam" id="PF00813">
    <property type="entry name" value="FliP"/>
    <property type="match status" value="1"/>
</dbReference>
<dbReference type="GO" id="GO:0005886">
    <property type="term" value="C:plasma membrane"/>
    <property type="evidence" value="ECO:0007669"/>
    <property type="project" value="UniProtKB-SubCell"/>
</dbReference>
<dbReference type="InterPro" id="IPR005838">
    <property type="entry name" value="T3SS_IM_P"/>
</dbReference>
<feature type="chain" id="PRO_5006916630" description="Flagellar biosynthetic protein FliP" evidence="14">
    <location>
        <begin position="20"/>
        <end position="240"/>
    </location>
</feature>
<dbReference type="PRINTS" id="PR01302">
    <property type="entry name" value="TYPE3IMPPROT"/>
</dbReference>
<evidence type="ECO:0000256" key="1">
    <source>
        <dbReference type="ARBA" id="ARBA00003663"/>
    </source>
</evidence>
<dbReference type="NCBIfam" id="TIGR01103">
    <property type="entry name" value="fliP"/>
    <property type="match status" value="1"/>
</dbReference>
<evidence type="ECO:0000256" key="5">
    <source>
        <dbReference type="ARBA" id="ARBA00022475"/>
    </source>
</evidence>
<name>A0A0W0XLC6_9GAMM</name>
<evidence type="ECO:0000256" key="7">
    <source>
        <dbReference type="ARBA" id="ARBA00022795"/>
    </source>
</evidence>
<reference evidence="15 16" key="1">
    <citation type="submission" date="2015-11" db="EMBL/GenBank/DDBJ databases">
        <title>Genomic analysis of 38 Legionella species identifies large and diverse effector repertoires.</title>
        <authorList>
            <person name="Burstein D."/>
            <person name="Amaro F."/>
            <person name="Zusman T."/>
            <person name="Lifshitz Z."/>
            <person name="Cohen O."/>
            <person name="Gilbert J.A."/>
            <person name="Pupko T."/>
            <person name="Shuman H.A."/>
            <person name="Segal G."/>
        </authorList>
    </citation>
    <scope>NUCLEOTIDE SEQUENCE [LARGE SCALE GENOMIC DNA]</scope>
    <source>
        <strain evidence="15 16">CDC#1442-AUS-E</strain>
    </source>
</reference>
<gene>
    <name evidence="15" type="primary">fliP_2</name>
    <name evidence="13" type="synonym">fliP</name>
    <name evidence="15" type="ORF">Lqui_2854</name>
</gene>
<keyword evidence="8 13" id="KW-0653">Protein transport</keyword>
<dbReference type="GO" id="GO:0009425">
    <property type="term" value="C:bacterial-type flagellum basal body"/>
    <property type="evidence" value="ECO:0007669"/>
    <property type="project" value="UniProtKB-SubCell"/>
</dbReference>
<evidence type="ECO:0000256" key="11">
    <source>
        <dbReference type="ARBA" id="ARBA00023143"/>
    </source>
</evidence>
<comment type="function">
    <text evidence="1 13">Plays a role in the flagellum-specific transport system.</text>
</comment>
<dbReference type="PROSITE" id="PS01060">
    <property type="entry name" value="FLIP_1"/>
    <property type="match status" value="1"/>
</dbReference>
<feature type="signal peptide" evidence="14">
    <location>
        <begin position="1"/>
        <end position="19"/>
    </location>
</feature>
<evidence type="ECO:0000256" key="13">
    <source>
        <dbReference type="RuleBase" id="RU362069"/>
    </source>
</evidence>
<dbReference type="STRING" id="45073.Lqui_2854"/>
<comment type="similarity">
    <text evidence="2 13">Belongs to the FliP/MopC/SpaP family.</text>
</comment>
<dbReference type="EMBL" id="LNYS01000025">
    <property type="protein sequence ID" value="KTD45383.1"/>
    <property type="molecule type" value="Genomic_DNA"/>
</dbReference>
<evidence type="ECO:0000256" key="4">
    <source>
        <dbReference type="ARBA" id="ARBA00022448"/>
    </source>
</evidence>
<sequence length="240" mass="26904">MKYLCWIGLLSYSHFAASADTSFLGAMSFNQETIAPALKVFGLLTILSLAPSILIMLTSFTRIVVVLSMLRTALGLQQTPPNTVLMSLALFLTFYTMMPVGKVLYSEAYQPFMEQKINFELAIDKAKEPIKQFLLHQTREKDLQLLLELAKEPLPDNIDEIKLLQLIPAFLLSELQTAFQIGFMIFLPFLLIDLIVSGLLMTMGMMMLPPASLSVPIKILVFVLINGWDIVIQSLVETIN</sequence>
<organism evidence="15 16">
    <name type="scientific">Legionella quinlivanii</name>
    <dbReference type="NCBI Taxonomy" id="45073"/>
    <lineage>
        <taxon>Bacteria</taxon>
        <taxon>Pseudomonadati</taxon>
        <taxon>Pseudomonadota</taxon>
        <taxon>Gammaproteobacteria</taxon>
        <taxon>Legionellales</taxon>
        <taxon>Legionellaceae</taxon>
        <taxon>Legionella</taxon>
    </lineage>
</organism>
<evidence type="ECO:0000256" key="6">
    <source>
        <dbReference type="ARBA" id="ARBA00022692"/>
    </source>
</evidence>
<feature type="transmembrane region" description="Helical" evidence="13">
    <location>
        <begin position="82"/>
        <end position="105"/>
    </location>
</feature>
<evidence type="ECO:0000256" key="8">
    <source>
        <dbReference type="ARBA" id="ARBA00022927"/>
    </source>
</evidence>
<evidence type="ECO:0000313" key="15">
    <source>
        <dbReference type="EMBL" id="KTD45383.1"/>
    </source>
</evidence>
<comment type="caution">
    <text evidence="15">The sequence shown here is derived from an EMBL/GenBank/DDBJ whole genome shotgun (WGS) entry which is preliminary data.</text>
</comment>
<keyword evidence="5 13" id="KW-1003">Cell membrane</keyword>
<keyword evidence="11" id="KW-0975">Bacterial flagellum</keyword>
<feature type="transmembrane region" description="Helical" evidence="13">
    <location>
        <begin position="215"/>
        <end position="236"/>
    </location>
</feature>
<keyword evidence="15" id="KW-0282">Flagellum</keyword>
<feature type="transmembrane region" description="Helical" evidence="13">
    <location>
        <begin position="181"/>
        <end position="203"/>
    </location>
</feature>
<keyword evidence="4 13" id="KW-0813">Transport</keyword>
<evidence type="ECO:0000256" key="10">
    <source>
        <dbReference type="ARBA" id="ARBA00023136"/>
    </source>
</evidence>
<dbReference type="PROSITE" id="PS01061">
    <property type="entry name" value="FLIP_2"/>
    <property type="match status" value="1"/>
</dbReference>
<keyword evidence="7 13" id="KW-1005">Bacterial flagellum biogenesis</keyword>
<keyword evidence="15" id="KW-0966">Cell projection</keyword>
<keyword evidence="6 13" id="KW-0812">Transmembrane</keyword>
<keyword evidence="9 13" id="KW-1133">Transmembrane helix</keyword>
<dbReference type="NCBIfam" id="NF009438">
    <property type="entry name" value="PRK12797.1"/>
    <property type="match status" value="1"/>
</dbReference>
<evidence type="ECO:0000313" key="16">
    <source>
        <dbReference type="Proteomes" id="UP000054618"/>
    </source>
</evidence>
<evidence type="ECO:0000256" key="12">
    <source>
        <dbReference type="ARBA" id="ARBA00023225"/>
    </source>
</evidence>
<keyword evidence="14" id="KW-0732">Signal</keyword>
<evidence type="ECO:0000256" key="14">
    <source>
        <dbReference type="SAM" id="SignalP"/>
    </source>
</evidence>
<feature type="transmembrane region" description="Helical" evidence="13">
    <location>
        <begin position="43"/>
        <end position="70"/>
    </location>
</feature>
<dbReference type="GO" id="GO:0044781">
    <property type="term" value="P:bacterial-type flagellum organization"/>
    <property type="evidence" value="ECO:0007669"/>
    <property type="project" value="UniProtKB-UniRule"/>
</dbReference>
<dbReference type="RefSeq" id="WP_065236190.1">
    <property type="nucleotide sequence ID" value="NZ_CAAAIK010000014.1"/>
</dbReference>
<evidence type="ECO:0000256" key="3">
    <source>
        <dbReference type="ARBA" id="ARBA00021714"/>
    </source>
</evidence>
<protein>
    <recommendedName>
        <fullName evidence="3 13">Flagellar biosynthetic protein FliP</fullName>
    </recommendedName>
</protein>
<accession>A0A0W0XLC6</accession>
<keyword evidence="15" id="KW-0969">Cilium</keyword>
<dbReference type="PATRIC" id="fig|45073.5.peg.3030"/>
<keyword evidence="10 13" id="KW-0472">Membrane</keyword>
<dbReference type="PANTHER" id="PTHR30587:SF0">
    <property type="entry name" value="FLAGELLAR BIOSYNTHETIC PROTEIN FLIP"/>
    <property type="match status" value="1"/>
</dbReference>
<evidence type="ECO:0000256" key="2">
    <source>
        <dbReference type="ARBA" id="ARBA00006257"/>
    </source>
</evidence>
<proteinExistence type="inferred from homology"/>
<dbReference type="PRINTS" id="PR00951">
    <property type="entry name" value="FLGBIOSNFLIP"/>
</dbReference>
<dbReference type="Proteomes" id="UP000054618">
    <property type="component" value="Unassembled WGS sequence"/>
</dbReference>
<comment type="subcellular location">
    <subcellularLocation>
        <location evidence="13">Cell membrane</location>
        <topology evidence="13">Multi-pass membrane protein</topology>
    </subcellularLocation>
    <subcellularLocation>
        <location evidence="13">Bacterial flagellum basal body</location>
    </subcellularLocation>
</comment>
<dbReference type="AlphaFoldDB" id="A0A0W0XLC6"/>
<dbReference type="InterPro" id="IPR005837">
    <property type="entry name" value="FliP"/>
</dbReference>